<dbReference type="PROSITE" id="PS50887">
    <property type="entry name" value="GGDEF"/>
    <property type="match status" value="1"/>
</dbReference>
<feature type="domain" description="GGDEF" evidence="3">
    <location>
        <begin position="256"/>
        <end position="388"/>
    </location>
</feature>
<dbReference type="Pfam" id="PF00563">
    <property type="entry name" value="EAL"/>
    <property type="match status" value="1"/>
</dbReference>
<evidence type="ECO:0000259" key="2">
    <source>
        <dbReference type="PROSITE" id="PS50883"/>
    </source>
</evidence>
<proteinExistence type="predicted"/>
<keyword evidence="1" id="KW-1133">Transmembrane helix</keyword>
<dbReference type="OrthoDB" id="5894408at2"/>
<protein>
    <submittedName>
        <fullName evidence="4">GGDEF-domain containing protein</fullName>
    </submittedName>
</protein>
<evidence type="ECO:0000256" key="1">
    <source>
        <dbReference type="SAM" id="Phobius"/>
    </source>
</evidence>
<dbReference type="InterPro" id="IPR050706">
    <property type="entry name" value="Cyclic-di-GMP_PDE-like"/>
</dbReference>
<keyword evidence="1" id="KW-0472">Membrane</keyword>
<dbReference type="PROSITE" id="PS50883">
    <property type="entry name" value="EAL"/>
    <property type="match status" value="1"/>
</dbReference>
<gene>
    <name evidence="4" type="ORF">BTO08_15965</name>
</gene>
<dbReference type="SUPFAM" id="SSF55073">
    <property type="entry name" value="Nucleotide cyclase"/>
    <property type="match status" value="1"/>
</dbReference>
<evidence type="ECO:0000259" key="3">
    <source>
        <dbReference type="PROSITE" id="PS50887"/>
    </source>
</evidence>
<dbReference type="InterPro" id="IPR029787">
    <property type="entry name" value="Nucleotide_cyclase"/>
</dbReference>
<organism evidence="4 5">
    <name type="scientific">Photobacterium angustum</name>
    <dbReference type="NCBI Taxonomy" id="661"/>
    <lineage>
        <taxon>Bacteria</taxon>
        <taxon>Pseudomonadati</taxon>
        <taxon>Pseudomonadota</taxon>
        <taxon>Gammaproteobacteria</taxon>
        <taxon>Vibrionales</taxon>
        <taxon>Vibrionaceae</taxon>
        <taxon>Photobacterium</taxon>
    </lineage>
</organism>
<reference evidence="4 5" key="1">
    <citation type="submission" date="2016-12" db="EMBL/GenBank/DDBJ databases">
        <title>Diversity of luminous bacteria.</title>
        <authorList>
            <person name="Yoshizawa S."/>
            <person name="Kogure K."/>
        </authorList>
    </citation>
    <scope>NUCLEOTIDE SEQUENCE [LARGE SCALE GENOMIC DNA]</scope>
    <source>
        <strain evidence="4 5">LC1-200</strain>
    </source>
</reference>
<dbReference type="Gene3D" id="3.30.70.270">
    <property type="match status" value="1"/>
</dbReference>
<dbReference type="InterPro" id="IPR000160">
    <property type="entry name" value="GGDEF_dom"/>
</dbReference>
<dbReference type="GO" id="GO:0071111">
    <property type="term" value="F:cyclic-guanylate-specific phosphodiesterase activity"/>
    <property type="evidence" value="ECO:0007669"/>
    <property type="project" value="InterPro"/>
</dbReference>
<keyword evidence="1" id="KW-0812">Transmembrane</keyword>
<dbReference type="InterPro" id="IPR001633">
    <property type="entry name" value="EAL_dom"/>
</dbReference>
<dbReference type="SMART" id="SM00052">
    <property type="entry name" value="EAL"/>
    <property type="match status" value="1"/>
</dbReference>
<dbReference type="CDD" id="cd01949">
    <property type="entry name" value="GGDEF"/>
    <property type="match status" value="1"/>
</dbReference>
<feature type="transmembrane region" description="Helical" evidence="1">
    <location>
        <begin position="142"/>
        <end position="164"/>
    </location>
</feature>
<dbReference type="InterPro" id="IPR035919">
    <property type="entry name" value="EAL_sf"/>
</dbReference>
<name>A0A2S7VN55_PHOAN</name>
<dbReference type="Proteomes" id="UP000238730">
    <property type="component" value="Unassembled WGS sequence"/>
</dbReference>
<accession>A0A2S7VN55</accession>
<sequence>MCSVLSISAGTQLYTGYHVISDQHITTAHEDINRALATLPDKLSILDSLIISRQQEVQLVDTLNYLFPPQQYNHASLLFADSTPLIRIDNNRDINNVPQWFQSLIKIPEHFEKRIINNDDFDVGILELSASSRWAYTKYWQLFSNTLISHLLLMFLGGFAIYFISKKHFTSLRKLTNRAYNIDNLNQAPLALPDESDIKTIVRAFNKLSYQLDVNFKSQANEAVKLREQAYLDPISGLGNRSFFIHQISSWLDESHKGGLALIQTTLISDYYEQEGYQAGDKLIKQIAARLNDVISYNYTTIARLSRDEFAILIPNLSSEKLELLGKMVLKIFDDIVNNSKLVSPSTTDIGLVYNEAQITPSQLLTQLDNALTQAKLTPHKSIALIKDPNSHSSLGKQQWKQLLEQAINEDLFQYKFQPATLENKSVYHYEVFTAIQKNKNFYSAGQFLGAIEDLKIGSWFDRHVIVTIVNRLNADRTIGPFAINITNSSIGDPSFTRWLDKLLSNNTQIASRLFFELQEISCIRNTDATSLLCSIIKRYHFGVGIDNYGRHFQSLNYLKEINPDYVKIDYAYTYQLNDQTKSAVLSSICRTAHSLDIKAIATRVETETQLERLSDLFVSGYQGFITEKYTQLETI</sequence>
<dbReference type="Pfam" id="PF00990">
    <property type="entry name" value="GGDEF"/>
    <property type="match status" value="1"/>
</dbReference>
<dbReference type="InterPro" id="IPR032244">
    <property type="entry name" value="LapD_MoxY_N"/>
</dbReference>
<dbReference type="Pfam" id="PF16448">
    <property type="entry name" value="LapD_MoxY_N"/>
    <property type="match status" value="1"/>
</dbReference>
<evidence type="ECO:0000313" key="4">
    <source>
        <dbReference type="EMBL" id="PQJ62911.1"/>
    </source>
</evidence>
<dbReference type="CDD" id="cd01948">
    <property type="entry name" value="EAL"/>
    <property type="match status" value="1"/>
</dbReference>
<dbReference type="EMBL" id="MSCJ01000003">
    <property type="protein sequence ID" value="PQJ62911.1"/>
    <property type="molecule type" value="Genomic_DNA"/>
</dbReference>
<dbReference type="PANTHER" id="PTHR33121:SF79">
    <property type="entry name" value="CYCLIC DI-GMP PHOSPHODIESTERASE PDED-RELATED"/>
    <property type="match status" value="1"/>
</dbReference>
<dbReference type="AlphaFoldDB" id="A0A2S7VN55"/>
<evidence type="ECO:0000313" key="5">
    <source>
        <dbReference type="Proteomes" id="UP000238730"/>
    </source>
</evidence>
<dbReference type="Gene3D" id="3.20.20.450">
    <property type="entry name" value="EAL domain"/>
    <property type="match status" value="1"/>
</dbReference>
<dbReference type="PANTHER" id="PTHR33121">
    <property type="entry name" value="CYCLIC DI-GMP PHOSPHODIESTERASE PDEF"/>
    <property type="match status" value="1"/>
</dbReference>
<dbReference type="SMART" id="SM00267">
    <property type="entry name" value="GGDEF"/>
    <property type="match status" value="1"/>
</dbReference>
<feature type="domain" description="EAL" evidence="2">
    <location>
        <begin position="397"/>
        <end position="636"/>
    </location>
</feature>
<dbReference type="InterPro" id="IPR043128">
    <property type="entry name" value="Rev_trsase/Diguanyl_cyclase"/>
</dbReference>
<dbReference type="SUPFAM" id="SSF141868">
    <property type="entry name" value="EAL domain-like"/>
    <property type="match status" value="1"/>
</dbReference>
<comment type="caution">
    <text evidence="4">The sequence shown here is derived from an EMBL/GenBank/DDBJ whole genome shotgun (WGS) entry which is preliminary data.</text>
</comment>